<evidence type="ECO:0000256" key="4">
    <source>
        <dbReference type="ARBA" id="ARBA00023002"/>
    </source>
</evidence>
<dbReference type="VEuPathDB" id="ToxoDB:TGDOM2_231920"/>
<accession>A0A086KW21</accession>
<evidence type="ECO:0000313" key="6">
    <source>
        <dbReference type="Proteomes" id="UP000028837"/>
    </source>
</evidence>
<keyword evidence="3" id="KW-0521">NADP</keyword>
<protein>
    <submittedName>
        <fullName evidence="5">Oxidoreductase, short chain dehydrogenase/reductase family protein</fullName>
        <ecNumber evidence="5">1.1.1.153</ecNumber>
    </submittedName>
</protein>
<dbReference type="GO" id="GO:0006729">
    <property type="term" value="P:tetrahydrobiopterin biosynthetic process"/>
    <property type="evidence" value="ECO:0007669"/>
    <property type="project" value="TreeGrafter"/>
</dbReference>
<dbReference type="Proteomes" id="UP000028837">
    <property type="component" value="Unassembled WGS sequence"/>
</dbReference>
<dbReference type="GO" id="GO:0005737">
    <property type="term" value="C:cytoplasm"/>
    <property type="evidence" value="ECO:0007669"/>
    <property type="project" value="UniProtKB-SubCell"/>
</dbReference>
<reference evidence="5 6" key="1">
    <citation type="submission" date="2014-02" db="EMBL/GenBank/DDBJ databases">
        <authorList>
            <person name="Sibley D."/>
            <person name="Venepally P."/>
            <person name="Karamycheva S."/>
            <person name="Hadjithomas M."/>
            <person name="Khan A."/>
            <person name="Brunk B."/>
            <person name="Roos D."/>
            <person name="Caler E."/>
            <person name="Lorenzi H."/>
        </authorList>
    </citation>
    <scope>NUCLEOTIDE SEQUENCE [LARGE SCALE GENOMIC DNA]</scope>
    <source>
        <strain evidence="5 6">GAB2-2007-GAL-DOM2</strain>
    </source>
</reference>
<organism evidence="5 6">
    <name type="scientific">Toxoplasma gondii GAB2-2007-GAL-DOM2</name>
    <dbReference type="NCBI Taxonomy" id="1130820"/>
    <lineage>
        <taxon>Eukaryota</taxon>
        <taxon>Sar</taxon>
        <taxon>Alveolata</taxon>
        <taxon>Apicomplexa</taxon>
        <taxon>Conoidasida</taxon>
        <taxon>Coccidia</taxon>
        <taxon>Eucoccidiorida</taxon>
        <taxon>Eimeriorina</taxon>
        <taxon>Sarcocystidae</taxon>
        <taxon>Toxoplasma</taxon>
    </lineage>
</organism>
<dbReference type="EMBL" id="AHZU02000091">
    <property type="protein sequence ID" value="KFG48589.1"/>
    <property type="molecule type" value="Genomic_DNA"/>
</dbReference>
<evidence type="ECO:0000313" key="5">
    <source>
        <dbReference type="EMBL" id="KFG48589.1"/>
    </source>
</evidence>
<dbReference type="OrthoDB" id="153074at2759"/>
<dbReference type="InterPro" id="IPR036291">
    <property type="entry name" value="NAD(P)-bd_dom_sf"/>
</dbReference>
<evidence type="ECO:0000256" key="3">
    <source>
        <dbReference type="ARBA" id="ARBA00022857"/>
    </source>
</evidence>
<comment type="caution">
    <text evidence="5">The sequence shown here is derived from an EMBL/GenBank/DDBJ whole genome shotgun (WGS) entry which is preliminary data.</text>
</comment>
<dbReference type="InterPro" id="IPR002347">
    <property type="entry name" value="SDR_fam"/>
</dbReference>
<dbReference type="PANTHER" id="PTHR44085">
    <property type="entry name" value="SEPIAPTERIN REDUCTASE"/>
    <property type="match status" value="1"/>
</dbReference>
<evidence type="ECO:0000256" key="1">
    <source>
        <dbReference type="ARBA" id="ARBA00004496"/>
    </source>
</evidence>
<dbReference type="PRINTS" id="PR00081">
    <property type="entry name" value="GDHRDH"/>
</dbReference>
<dbReference type="InterPro" id="IPR051721">
    <property type="entry name" value="Biopterin_syn/organic_redct"/>
</dbReference>
<comment type="subcellular location">
    <subcellularLocation>
        <location evidence="1">Cytoplasm</location>
    </subcellularLocation>
</comment>
<dbReference type="Pfam" id="PF00106">
    <property type="entry name" value="adh_short"/>
    <property type="match status" value="1"/>
</dbReference>
<keyword evidence="4 5" id="KW-0560">Oxidoreductase</keyword>
<dbReference type="AlphaFoldDB" id="A0A086KW21"/>
<evidence type="ECO:0000256" key="2">
    <source>
        <dbReference type="ARBA" id="ARBA00022490"/>
    </source>
</evidence>
<dbReference type="Gene3D" id="3.40.50.720">
    <property type="entry name" value="NAD(P)-binding Rossmann-like Domain"/>
    <property type="match status" value="1"/>
</dbReference>
<dbReference type="PANTHER" id="PTHR44085:SF2">
    <property type="entry name" value="SEPIAPTERIN REDUCTASE"/>
    <property type="match status" value="1"/>
</dbReference>
<dbReference type="GO" id="GO:0004757">
    <property type="term" value="F:sepiapterin reductase (NADP+) activity"/>
    <property type="evidence" value="ECO:0007669"/>
    <property type="project" value="UniProtKB-EC"/>
</dbReference>
<dbReference type="EC" id="1.1.1.153" evidence="5"/>
<name>A0A086KW21_TOXGO</name>
<proteinExistence type="predicted"/>
<sequence length="303" mass="33750">MDLYCAKTFSKMADTSVKRSTREISNLFPSKALVLLIGASKGFGRSIAIEAAKKWRQVRDHAELKFVLIGRDENLMQETGEAVKKELETANYSIHKLDVSVVDDAFEKRVDAVFASESFADFDAVYLIHNSGWVQPTCYLQNATSKDIRRSVDLNFTSFSILNARFLHRLLETVSSSSSRPGVVRILQISSLAGLQPFPSLPVYSSVKAARDMLMRVVAAEMKECKEMQNCDLKTLSWAPGQLATDMMKEVRECEDANVRAAASNLSFNVETSHSASLMWKVVAADTFESAEHVDVFDVIKSL</sequence>
<dbReference type="SUPFAM" id="SSF51735">
    <property type="entry name" value="NAD(P)-binding Rossmann-fold domains"/>
    <property type="match status" value="1"/>
</dbReference>
<keyword evidence="2" id="KW-0963">Cytoplasm</keyword>
<gene>
    <name evidence="5" type="ORF">TGDOM2_231920</name>
</gene>